<evidence type="ECO:0000313" key="2">
    <source>
        <dbReference type="Proteomes" id="UP000005839"/>
    </source>
</evidence>
<dbReference type="EMBL" id="ABIC01000029">
    <property type="protein sequence ID" value="EDP99887.1"/>
    <property type="molecule type" value="Genomic_DNA"/>
</dbReference>
<gene>
    <name evidence="1" type="ORF">KT99_05437</name>
</gene>
<dbReference type="AlphaFoldDB" id="A9DFA4"/>
<accession>A9DFA4</accession>
<organism evidence="1 2">
    <name type="scientific">Shewanella benthica KT99</name>
    <dbReference type="NCBI Taxonomy" id="314608"/>
    <lineage>
        <taxon>Bacteria</taxon>
        <taxon>Pseudomonadati</taxon>
        <taxon>Pseudomonadota</taxon>
        <taxon>Gammaproteobacteria</taxon>
        <taxon>Alteromonadales</taxon>
        <taxon>Shewanellaceae</taxon>
        <taxon>Shewanella</taxon>
    </lineage>
</organism>
<proteinExistence type="predicted"/>
<dbReference type="Proteomes" id="UP000005839">
    <property type="component" value="Unassembled WGS sequence"/>
</dbReference>
<sequence>MFIGIHANKLLALMEDKMYLLKNIKLGLFVSVLITLSGCGGVDKGSFTDQQICIATVATTMGRNASIIKIDSIKSNVIYLSYNRQDDGKHWAYRCKLDGNKAIWASDTGRWRTGEYDSRITFSVSGNKINISEKYSDGSGDVKSYSLSQLGG</sequence>
<name>A9DFA4_9GAMM</name>
<keyword evidence="2" id="KW-1185">Reference proteome</keyword>
<comment type="caution">
    <text evidence="1">The sequence shown here is derived from an EMBL/GenBank/DDBJ whole genome shotgun (WGS) entry which is preliminary data.</text>
</comment>
<evidence type="ECO:0000313" key="1">
    <source>
        <dbReference type="EMBL" id="EDP99887.1"/>
    </source>
</evidence>
<protein>
    <submittedName>
        <fullName evidence="1">Uncharacterized protein</fullName>
    </submittedName>
</protein>
<reference evidence="1 2" key="1">
    <citation type="submission" date="2007-10" db="EMBL/GenBank/DDBJ databases">
        <authorList>
            <person name="Yayanos A."/>
            <person name="Ferriera S."/>
            <person name="Johnson J."/>
            <person name="Kravitz S."/>
            <person name="Halpern A."/>
            <person name="Remington K."/>
            <person name="Beeson K."/>
            <person name="Tran B."/>
            <person name="Rogers Y.-H."/>
            <person name="Friedman R."/>
            <person name="Venter J.C."/>
        </authorList>
    </citation>
    <scope>NUCLEOTIDE SEQUENCE [LARGE SCALE GENOMIC DNA]</scope>
    <source>
        <strain evidence="1 2">KT99</strain>
    </source>
</reference>